<evidence type="ECO:0000313" key="1">
    <source>
        <dbReference type="EMBL" id="CAA74955.1"/>
    </source>
</evidence>
<reference evidence="1" key="1">
    <citation type="submission" date="1997-08" db="EMBL/GenBank/DDBJ databases">
        <title>Methanosarcina mazei S-6 genomic DNA segment.</title>
        <authorList>
            <person name="Conway de Macario E."/>
            <person name="Hickey A.J."/>
            <person name="Macario A.J.L."/>
        </authorList>
    </citation>
    <scope>NUCLEOTIDE SEQUENCE</scope>
    <source>
        <strain evidence="1">S-6</strain>
    </source>
</reference>
<accession>O33155</accession>
<proteinExistence type="predicted"/>
<name>O33155_METMZ</name>
<dbReference type="AlphaFoldDB" id="O33155"/>
<organism evidence="1">
    <name type="scientific">Methanosarcina mazei</name>
    <name type="common">Methanosarcina frisia</name>
    <dbReference type="NCBI Taxonomy" id="2209"/>
    <lineage>
        <taxon>Archaea</taxon>
        <taxon>Methanobacteriati</taxon>
        <taxon>Methanobacteriota</taxon>
        <taxon>Stenosarchaea group</taxon>
        <taxon>Methanomicrobia</taxon>
        <taxon>Methanosarcinales</taxon>
        <taxon>Methanosarcinaceae</taxon>
        <taxon>Methanosarcina</taxon>
    </lineage>
</organism>
<sequence>MAAFEKAYKRSFALHNYAYGSSIGVLKSGACDDLGNSLPDPERREVNIMILFFKPLAIRQEPDQNLRPPRRAIKSAAIMISAVEPGLILLSRSSESNSCILGRIEAKSPAFFPEISQPERTSPALEET</sequence>
<dbReference type="EMBL" id="Y14607">
    <property type="protein sequence ID" value="CAA74955.1"/>
    <property type="molecule type" value="Genomic_DNA"/>
</dbReference>
<protein>
    <submittedName>
        <fullName evidence="1">Uncharacterized protein</fullName>
    </submittedName>
</protein>